<dbReference type="SUPFAM" id="SSF47413">
    <property type="entry name" value="lambda repressor-like DNA-binding domains"/>
    <property type="match status" value="1"/>
</dbReference>
<proteinExistence type="predicted"/>
<dbReference type="InterPro" id="IPR010982">
    <property type="entry name" value="Lambda_DNA-bd_dom_sf"/>
</dbReference>
<dbReference type="InterPro" id="IPR001387">
    <property type="entry name" value="Cro/C1-type_HTH"/>
</dbReference>
<dbReference type="Pfam" id="PF01381">
    <property type="entry name" value="HTH_3"/>
    <property type="match status" value="1"/>
</dbReference>
<sequence>MGNYNVGDMIRLSRIAKKMTQEELSEGVCSVETLSRIENGKHKVKSDTYRQLMEKMYQITEKNYAVCVSRDMELIEEREYFEDAMAKHDFEKADFYMEQMKKLVGKDASTQRYIRRESTFLDYYMQRITAEQLVEALEELAEEVVPQYKKFLDSDVIYPFREQEITLLKRLAVAYGRIDEYPKSIKICEMLLRSLREGYMAEWEIEELSIAANLSKYYGAVGEYCKSMELCEYVLPKARKHAYAYVLYFILFDIEWNKIKMIETGELDQGELEGCKEHIKGIYYTCRAKNNQIDMRNIKNFYEEYFGEAIELSIL</sequence>
<evidence type="ECO:0000259" key="1">
    <source>
        <dbReference type="PROSITE" id="PS50943"/>
    </source>
</evidence>
<name>A0A173QXQ6_9FIRM</name>
<dbReference type="AlphaFoldDB" id="A0A173QXQ6"/>
<dbReference type="EMBL" id="CYXZ01000001">
    <property type="protein sequence ID" value="CUM70392.1"/>
    <property type="molecule type" value="Genomic_DNA"/>
</dbReference>
<dbReference type="GO" id="GO:0003677">
    <property type="term" value="F:DNA binding"/>
    <property type="evidence" value="ECO:0007669"/>
    <property type="project" value="InterPro"/>
</dbReference>
<dbReference type="GeneID" id="61434154"/>
<dbReference type="Gene3D" id="1.25.40.10">
    <property type="entry name" value="Tetratricopeptide repeat domain"/>
    <property type="match status" value="1"/>
</dbReference>
<accession>A0A173QXQ6</accession>
<dbReference type="STRING" id="166486.ERS852572_00050"/>
<dbReference type="OrthoDB" id="1855220at2"/>
<dbReference type="PaxDb" id="166486-ERS852572_00050"/>
<evidence type="ECO:0000313" key="2">
    <source>
        <dbReference type="EMBL" id="CUM70392.1"/>
    </source>
</evidence>
<organism evidence="2 3">
    <name type="scientific">Roseburia intestinalis</name>
    <dbReference type="NCBI Taxonomy" id="166486"/>
    <lineage>
        <taxon>Bacteria</taxon>
        <taxon>Bacillati</taxon>
        <taxon>Bacillota</taxon>
        <taxon>Clostridia</taxon>
        <taxon>Lachnospirales</taxon>
        <taxon>Lachnospiraceae</taxon>
        <taxon>Roseburia</taxon>
    </lineage>
</organism>
<gene>
    <name evidence="2" type="ORF">ERS852572_00050</name>
</gene>
<protein>
    <submittedName>
        <fullName evidence="2">Helix-turn-helix domain</fullName>
    </submittedName>
</protein>
<dbReference type="CDD" id="cd00093">
    <property type="entry name" value="HTH_XRE"/>
    <property type="match status" value="1"/>
</dbReference>
<evidence type="ECO:0000313" key="3">
    <source>
        <dbReference type="Proteomes" id="UP000095350"/>
    </source>
</evidence>
<dbReference type="InterPro" id="IPR011990">
    <property type="entry name" value="TPR-like_helical_dom_sf"/>
</dbReference>
<dbReference type="PROSITE" id="PS50943">
    <property type="entry name" value="HTH_CROC1"/>
    <property type="match status" value="1"/>
</dbReference>
<dbReference type="RefSeq" id="WP_006856985.1">
    <property type="nucleotide sequence ID" value="NZ_CABIYH010000001.1"/>
</dbReference>
<reference evidence="2 3" key="1">
    <citation type="submission" date="2015-09" db="EMBL/GenBank/DDBJ databases">
        <authorList>
            <consortium name="Pathogen Informatics"/>
        </authorList>
    </citation>
    <scope>NUCLEOTIDE SEQUENCE [LARGE SCALE GENOMIC DNA]</scope>
    <source>
        <strain evidence="2 3">2789STDY5834960</strain>
    </source>
</reference>
<dbReference type="SMART" id="SM00530">
    <property type="entry name" value="HTH_XRE"/>
    <property type="match status" value="1"/>
</dbReference>
<dbReference type="Proteomes" id="UP000095350">
    <property type="component" value="Unassembled WGS sequence"/>
</dbReference>
<feature type="domain" description="HTH cro/C1-type" evidence="1">
    <location>
        <begin position="10"/>
        <end position="48"/>
    </location>
</feature>